<evidence type="ECO:0000313" key="1">
    <source>
        <dbReference type="EMBL" id="KAF2073644.1"/>
    </source>
</evidence>
<name>A0A8J4PX71_9MYCE</name>
<reference evidence="1" key="1">
    <citation type="submission" date="2020-01" db="EMBL/GenBank/DDBJ databases">
        <title>Development of genomics and gene disruption for Polysphondylium violaceum indicates a role for the polyketide synthase stlB in stalk morphogenesis.</title>
        <authorList>
            <person name="Narita B."/>
            <person name="Kawabe Y."/>
            <person name="Kin K."/>
            <person name="Saito T."/>
            <person name="Gibbs R."/>
            <person name="Kuspa A."/>
            <person name="Muzny D."/>
            <person name="Queller D."/>
            <person name="Richards S."/>
            <person name="Strassman J."/>
            <person name="Sucgang R."/>
            <person name="Worley K."/>
            <person name="Schaap P."/>
        </authorList>
    </citation>
    <scope>NUCLEOTIDE SEQUENCE</scope>
    <source>
        <strain evidence="1">QSvi11</strain>
    </source>
</reference>
<comment type="caution">
    <text evidence="1">The sequence shown here is derived from an EMBL/GenBank/DDBJ whole genome shotgun (WGS) entry which is preliminary data.</text>
</comment>
<dbReference type="EMBL" id="AJWJ01000192">
    <property type="protein sequence ID" value="KAF2073644.1"/>
    <property type="molecule type" value="Genomic_DNA"/>
</dbReference>
<protein>
    <submittedName>
        <fullName evidence="1">Uncharacterized protein</fullName>
    </submittedName>
</protein>
<organism evidence="1 2">
    <name type="scientific">Polysphondylium violaceum</name>
    <dbReference type="NCBI Taxonomy" id="133409"/>
    <lineage>
        <taxon>Eukaryota</taxon>
        <taxon>Amoebozoa</taxon>
        <taxon>Evosea</taxon>
        <taxon>Eumycetozoa</taxon>
        <taxon>Dictyostelia</taxon>
        <taxon>Dictyosteliales</taxon>
        <taxon>Dictyosteliaceae</taxon>
        <taxon>Polysphondylium</taxon>
    </lineage>
</organism>
<dbReference type="AlphaFoldDB" id="A0A8J4PX71"/>
<proteinExistence type="predicted"/>
<keyword evidence="2" id="KW-1185">Reference proteome</keyword>
<gene>
    <name evidence="1" type="ORF">CYY_005063</name>
</gene>
<evidence type="ECO:0000313" key="2">
    <source>
        <dbReference type="Proteomes" id="UP000695562"/>
    </source>
</evidence>
<sequence>MDANNPGFCCVCKDKCSYLHHIHDRKKIVHIEETVTKTVENHLKKHNLSSNNLDLNKKDDCKKVLKQVADKIETNLVEHFNKIRQVGGYDMTDDLKSTLDQIKKDSDQFKSKEAQETCQQISTVIDRFIDQVKQDKEEEMNVFVESEFLSNQES</sequence>
<accession>A0A8J4PX71</accession>
<dbReference type="Proteomes" id="UP000695562">
    <property type="component" value="Unassembled WGS sequence"/>
</dbReference>